<reference evidence="2 3" key="1">
    <citation type="submission" date="2024-12" db="EMBL/GenBank/DDBJ databases">
        <title>The unique morphological basis and parallel evolutionary history of personate flowers in Penstemon.</title>
        <authorList>
            <person name="Depatie T.H."/>
            <person name="Wessinger C.A."/>
        </authorList>
    </citation>
    <scope>NUCLEOTIDE SEQUENCE [LARGE SCALE GENOMIC DNA]</scope>
    <source>
        <strain evidence="2">WTNN_2</strain>
        <tissue evidence="2">Leaf</tissue>
    </source>
</reference>
<keyword evidence="3" id="KW-1185">Reference proteome</keyword>
<gene>
    <name evidence="2" type="ORF">ACJIZ3_001182</name>
</gene>
<evidence type="ECO:0000313" key="2">
    <source>
        <dbReference type="EMBL" id="KAL3843779.1"/>
    </source>
</evidence>
<proteinExistence type="predicted"/>
<dbReference type="AlphaFoldDB" id="A0ABD3U2V2"/>
<name>A0ABD3U2V2_9LAMI</name>
<comment type="caution">
    <text evidence="2">The sequence shown here is derived from an EMBL/GenBank/DDBJ whole genome shotgun (WGS) entry which is preliminary data.</text>
</comment>
<feature type="region of interest" description="Disordered" evidence="1">
    <location>
        <begin position="237"/>
        <end position="257"/>
    </location>
</feature>
<organism evidence="2 3">
    <name type="scientific">Penstemon smallii</name>
    <dbReference type="NCBI Taxonomy" id="265156"/>
    <lineage>
        <taxon>Eukaryota</taxon>
        <taxon>Viridiplantae</taxon>
        <taxon>Streptophyta</taxon>
        <taxon>Embryophyta</taxon>
        <taxon>Tracheophyta</taxon>
        <taxon>Spermatophyta</taxon>
        <taxon>Magnoliopsida</taxon>
        <taxon>eudicotyledons</taxon>
        <taxon>Gunneridae</taxon>
        <taxon>Pentapetalae</taxon>
        <taxon>asterids</taxon>
        <taxon>lamiids</taxon>
        <taxon>Lamiales</taxon>
        <taxon>Plantaginaceae</taxon>
        <taxon>Cheloneae</taxon>
        <taxon>Penstemon</taxon>
    </lineage>
</organism>
<sequence>MNAYLPIYISMLSLEKNQLDQLIFPTPHRPPTREQCNLSDAMVILGVKGGLKNSWFKTIVGDDHIMCCTIFTDDNKNPTLERRRYWTMSNSEYADVVLVHYRVTEEVTLPKTTRNPENETNEDPDSASALALSILSKLEYSDSEVSSYYELCAHTFELNIEGQHSGTYKKISMEIYLKMVSSINQNRVRWSTDINPLPIMLYLPVYLIIHWICSTIFQEEYEDIVLVHYRDKEKDRSTPLLSSSESTRNPENETNEDPDYASGFLVLSEELNRGVDLSFCFHVIYQQCMSCHI</sequence>
<evidence type="ECO:0000256" key="1">
    <source>
        <dbReference type="SAM" id="MobiDB-lite"/>
    </source>
</evidence>
<feature type="compositionally biased region" description="Polar residues" evidence="1">
    <location>
        <begin position="239"/>
        <end position="249"/>
    </location>
</feature>
<dbReference type="EMBL" id="JBJXBP010000002">
    <property type="protein sequence ID" value="KAL3843779.1"/>
    <property type="molecule type" value="Genomic_DNA"/>
</dbReference>
<protein>
    <submittedName>
        <fullName evidence="2">Uncharacterized protein</fullName>
    </submittedName>
</protein>
<evidence type="ECO:0000313" key="3">
    <source>
        <dbReference type="Proteomes" id="UP001634393"/>
    </source>
</evidence>
<dbReference type="Proteomes" id="UP001634393">
    <property type="component" value="Unassembled WGS sequence"/>
</dbReference>
<accession>A0ABD3U2V2</accession>